<dbReference type="InterPro" id="IPR029045">
    <property type="entry name" value="ClpP/crotonase-like_dom_sf"/>
</dbReference>
<dbReference type="GO" id="GO:0016042">
    <property type="term" value="P:lipid catabolic process"/>
    <property type="evidence" value="ECO:0007669"/>
    <property type="project" value="UniProtKB-KW"/>
</dbReference>
<accession>A0A942US09</accession>
<dbReference type="InterPro" id="IPR008927">
    <property type="entry name" value="6-PGluconate_DH-like_C_sf"/>
</dbReference>
<dbReference type="InterPro" id="IPR001753">
    <property type="entry name" value="Enoyl-CoA_hydra/iso"/>
</dbReference>
<evidence type="ECO:0000256" key="6">
    <source>
        <dbReference type="ARBA" id="ARBA00023027"/>
    </source>
</evidence>
<reference evidence="11 12" key="1">
    <citation type="submission" date="2021-05" db="EMBL/GenBank/DDBJ databases">
        <title>Novel Bacillus species.</title>
        <authorList>
            <person name="Liu G."/>
        </authorList>
    </citation>
    <scope>NUCLEOTIDE SEQUENCE [LARGE SCALE GENOMIC DNA]</scope>
    <source>
        <strain evidence="11 12">FJAT-49682</strain>
    </source>
</reference>
<dbReference type="InterPro" id="IPR036291">
    <property type="entry name" value="NAD(P)-bd_dom_sf"/>
</dbReference>
<keyword evidence="5" id="KW-0560">Oxidoreductase</keyword>
<dbReference type="SUPFAM" id="SSF52096">
    <property type="entry name" value="ClpP/crotonase"/>
    <property type="match status" value="1"/>
</dbReference>
<dbReference type="AlphaFoldDB" id="A0A942US09"/>
<name>A0A942US09_9BACI</name>
<evidence type="ECO:0000256" key="4">
    <source>
        <dbReference type="ARBA" id="ARBA00022963"/>
    </source>
</evidence>
<keyword evidence="3" id="KW-0276">Fatty acid metabolism</keyword>
<comment type="pathway">
    <text evidence="1">Lipid metabolism; fatty acid beta-oxidation.</text>
</comment>
<dbReference type="EMBL" id="JAGYPN010000002">
    <property type="protein sequence ID" value="MBS4222949.1"/>
    <property type="molecule type" value="Genomic_DNA"/>
</dbReference>
<keyword evidence="12" id="KW-1185">Reference proteome</keyword>
<feature type="domain" description="3-hydroxyacyl-CoA dehydrogenase NAD binding" evidence="10">
    <location>
        <begin position="21"/>
        <end position="219"/>
    </location>
</feature>
<evidence type="ECO:0000259" key="10">
    <source>
        <dbReference type="Pfam" id="PF02737"/>
    </source>
</evidence>
<dbReference type="SUPFAM" id="SSF51735">
    <property type="entry name" value="NAD(P)-binding Rossmann-fold domains"/>
    <property type="match status" value="1"/>
</dbReference>
<dbReference type="Gene3D" id="1.10.1040.50">
    <property type="match status" value="1"/>
</dbReference>
<feature type="domain" description="3-hydroxyacyl-CoA dehydrogenase C-terminal" evidence="9">
    <location>
        <begin position="222"/>
        <end position="319"/>
    </location>
</feature>
<dbReference type="Pfam" id="PF00725">
    <property type="entry name" value="3HCDH"/>
    <property type="match status" value="2"/>
</dbReference>
<comment type="similarity">
    <text evidence="2">Belongs to the 3-hydroxyacyl-CoA dehydrogenase family.</text>
</comment>
<evidence type="ECO:0000256" key="8">
    <source>
        <dbReference type="ARBA" id="ARBA00049556"/>
    </source>
</evidence>
<keyword evidence="4" id="KW-0442">Lipid degradation</keyword>
<evidence type="ECO:0000256" key="3">
    <source>
        <dbReference type="ARBA" id="ARBA00022832"/>
    </source>
</evidence>
<keyword evidence="7" id="KW-0443">Lipid metabolism</keyword>
<feature type="domain" description="3-hydroxyacyl-CoA dehydrogenase C-terminal" evidence="9">
    <location>
        <begin position="395"/>
        <end position="429"/>
    </location>
</feature>
<comment type="catalytic activity">
    <reaction evidence="8">
        <text>a (3S)-3-hydroxyacyl-CoA + NAD(+) = a 3-oxoacyl-CoA + NADH + H(+)</text>
        <dbReference type="Rhea" id="RHEA:22432"/>
        <dbReference type="ChEBI" id="CHEBI:15378"/>
        <dbReference type="ChEBI" id="CHEBI:57318"/>
        <dbReference type="ChEBI" id="CHEBI:57540"/>
        <dbReference type="ChEBI" id="CHEBI:57945"/>
        <dbReference type="ChEBI" id="CHEBI:90726"/>
        <dbReference type="EC" id="1.1.1.35"/>
    </reaction>
</comment>
<dbReference type="CDD" id="cd06558">
    <property type="entry name" value="crotonase-like"/>
    <property type="match status" value="1"/>
</dbReference>
<proteinExistence type="inferred from homology"/>
<dbReference type="SUPFAM" id="SSF48179">
    <property type="entry name" value="6-phosphogluconate dehydrogenase C-terminal domain-like"/>
    <property type="match status" value="2"/>
</dbReference>
<sequence length="808" mass="89234">MNECSFNVLKEVFSLTYSINKAAVLGSGVMGSGIAAHLANIGIPVLLLDIVPKELTAEEEAKGLTLEDQVVRNRFTDTAVQKLLKQKPAPLTHKDNTALITTGNFEDDLNKLSDVDWIIEVVVENLEVKKQVFAQVDQFRKQGSIVSSNTSGISVEAMAEGRSENFQQHFMGTHFFNPPRYLKLLEIIPTAKTDPEVLQFMRKFSEDVLGKGVVIAKDTPNFIANRIGTYGLLVTVREMLKGGFNIGEVDSITGTLIGRPKSATFRTLDVVGLDTFIHVANNVFEQVEGDEQKVFEVPAFMKKMHENGWLGSKSGQGFYLKKGKAILELNPETMEYEEQKKLNTPGLEMSKQVKGTAQKMKALVYSADKAGKLLWDITAPVLAISAELLGDIADDLLSIDQAMKWGFGWKMGPFETWDAIGVEKSIQKMEAEGMTVPAWIKEMLAQGYSNFYKEENGKEYYYSNGEYREIIKNPKEIDLKLLKKQGKLLKKNSGASLIDIGDGVVLLEFHSPNNAIGFDIIQMINYAVEETEKKYKGLVIGNQGKHFCVGANLAMILMAAQDDDIFEVDMVVRQFQQAMMKIKYSTKPIVAAPFGMTLGGGAEVCLPTAHIQASMETYMGLVEVGVGVIPGGGGNKELYIKTLKEMPKGIEFDLQKVANKVFETVAMAKVSTSAEEAAVNQFLNKADGISINGDHLLYDAKQVALAMYEQGYKPPIREKVPVTGETGYATLLLGAEAMRLSGYISDHDMKIAKKLAYVIAGGKVPYGTEVDEQYLLDIEREAFLSLVAEPKSQQRMQHMLVKGKPLRN</sequence>
<dbReference type="PANTHER" id="PTHR48075">
    <property type="entry name" value="3-HYDROXYACYL-COA DEHYDROGENASE FAMILY PROTEIN"/>
    <property type="match status" value="1"/>
</dbReference>
<dbReference type="Pfam" id="PF00378">
    <property type="entry name" value="ECH_1"/>
    <property type="match status" value="1"/>
</dbReference>
<evidence type="ECO:0000259" key="9">
    <source>
        <dbReference type="Pfam" id="PF00725"/>
    </source>
</evidence>
<comment type="caution">
    <text evidence="11">The sequence shown here is derived from an EMBL/GenBank/DDBJ whole genome shotgun (WGS) entry which is preliminary data.</text>
</comment>
<dbReference type="GO" id="GO:0070403">
    <property type="term" value="F:NAD+ binding"/>
    <property type="evidence" value="ECO:0007669"/>
    <property type="project" value="InterPro"/>
</dbReference>
<evidence type="ECO:0000313" key="11">
    <source>
        <dbReference type="EMBL" id="MBS4222949.1"/>
    </source>
</evidence>
<dbReference type="InterPro" id="IPR006176">
    <property type="entry name" value="3-OHacyl-CoA_DH_NAD-bd"/>
</dbReference>
<evidence type="ECO:0000256" key="7">
    <source>
        <dbReference type="ARBA" id="ARBA00023098"/>
    </source>
</evidence>
<organism evidence="11 12">
    <name type="scientific">Lederbergia citrea</name>
    <dbReference type="NCBI Taxonomy" id="2833581"/>
    <lineage>
        <taxon>Bacteria</taxon>
        <taxon>Bacillati</taxon>
        <taxon>Bacillota</taxon>
        <taxon>Bacilli</taxon>
        <taxon>Bacillales</taxon>
        <taxon>Bacillaceae</taxon>
        <taxon>Lederbergia</taxon>
    </lineage>
</organism>
<dbReference type="Gene3D" id="3.40.50.720">
    <property type="entry name" value="NAD(P)-binding Rossmann-like Domain"/>
    <property type="match status" value="1"/>
</dbReference>
<gene>
    <name evidence="11" type="ORF">KHA91_09370</name>
</gene>
<evidence type="ECO:0000256" key="2">
    <source>
        <dbReference type="ARBA" id="ARBA00009463"/>
    </source>
</evidence>
<dbReference type="PANTHER" id="PTHR48075:SF7">
    <property type="entry name" value="3-HYDROXYACYL-COA DEHYDROGENASE-RELATED"/>
    <property type="match status" value="1"/>
</dbReference>
<dbReference type="GO" id="GO:0006631">
    <property type="term" value="P:fatty acid metabolic process"/>
    <property type="evidence" value="ECO:0007669"/>
    <property type="project" value="UniProtKB-KW"/>
</dbReference>
<evidence type="ECO:0000256" key="1">
    <source>
        <dbReference type="ARBA" id="ARBA00005005"/>
    </source>
</evidence>
<protein>
    <submittedName>
        <fullName evidence="11">Enoyl-CoA hydratase/isomerase family protein</fullName>
    </submittedName>
</protein>
<dbReference type="Proteomes" id="UP000676456">
    <property type="component" value="Unassembled WGS sequence"/>
</dbReference>
<dbReference type="Gene3D" id="3.90.226.10">
    <property type="entry name" value="2-enoyl-CoA Hydratase, Chain A, domain 1"/>
    <property type="match status" value="1"/>
</dbReference>
<dbReference type="GO" id="GO:0003857">
    <property type="term" value="F:(3S)-3-hydroxyacyl-CoA dehydrogenase (NAD+) activity"/>
    <property type="evidence" value="ECO:0007669"/>
    <property type="project" value="UniProtKB-EC"/>
</dbReference>
<dbReference type="Pfam" id="PF02737">
    <property type="entry name" value="3HCDH_N"/>
    <property type="match status" value="1"/>
</dbReference>
<evidence type="ECO:0000256" key="5">
    <source>
        <dbReference type="ARBA" id="ARBA00023002"/>
    </source>
</evidence>
<keyword evidence="6" id="KW-0520">NAD</keyword>
<dbReference type="InterPro" id="IPR006108">
    <property type="entry name" value="3HC_DH_C"/>
</dbReference>
<evidence type="ECO:0000313" key="12">
    <source>
        <dbReference type="Proteomes" id="UP000676456"/>
    </source>
</evidence>